<dbReference type="Proteomes" id="UP001229421">
    <property type="component" value="Unassembled WGS sequence"/>
</dbReference>
<accession>A0AAD8L923</accession>
<protein>
    <recommendedName>
        <fullName evidence="4">OVATE domain-containing protein</fullName>
    </recommendedName>
</protein>
<evidence type="ECO:0008006" key="4">
    <source>
        <dbReference type="Google" id="ProtNLM"/>
    </source>
</evidence>
<feature type="region of interest" description="Disordered" evidence="1">
    <location>
        <begin position="180"/>
        <end position="200"/>
    </location>
</feature>
<reference evidence="2" key="1">
    <citation type="journal article" date="2023" name="bioRxiv">
        <title>Improved chromosome-level genome assembly for marigold (Tagetes erecta).</title>
        <authorList>
            <person name="Jiang F."/>
            <person name="Yuan L."/>
            <person name="Wang S."/>
            <person name="Wang H."/>
            <person name="Xu D."/>
            <person name="Wang A."/>
            <person name="Fan W."/>
        </authorList>
    </citation>
    <scope>NUCLEOTIDE SEQUENCE</scope>
    <source>
        <strain evidence="2">WSJ</strain>
        <tissue evidence="2">Leaf</tissue>
    </source>
</reference>
<proteinExistence type="predicted"/>
<feature type="region of interest" description="Disordered" evidence="1">
    <location>
        <begin position="83"/>
        <end position="118"/>
    </location>
</feature>
<evidence type="ECO:0000313" key="2">
    <source>
        <dbReference type="EMBL" id="KAK1434112.1"/>
    </source>
</evidence>
<evidence type="ECO:0000256" key="1">
    <source>
        <dbReference type="SAM" id="MobiDB-lite"/>
    </source>
</evidence>
<dbReference type="PANTHER" id="PTHR35461:SF1">
    <property type="entry name" value="LOW PROTEIN: ATP-DEPENDENT RNA HELICASE-LIKE PROTEIN"/>
    <property type="match status" value="1"/>
</dbReference>
<feature type="compositionally biased region" description="Basic residues" evidence="1">
    <location>
        <begin position="190"/>
        <end position="200"/>
    </location>
</feature>
<dbReference type="PANTHER" id="PTHR35461">
    <property type="entry name" value="BNAANNG14610D PROTEIN"/>
    <property type="match status" value="1"/>
</dbReference>
<gene>
    <name evidence="2" type="ORF">QVD17_11030</name>
</gene>
<organism evidence="2 3">
    <name type="scientific">Tagetes erecta</name>
    <name type="common">African marigold</name>
    <dbReference type="NCBI Taxonomy" id="13708"/>
    <lineage>
        <taxon>Eukaryota</taxon>
        <taxon>Viridiplantae</taxon>
        <taxon>Streptophyta</taxon>
        <taxon>Embryophyta</taxon>
        <taxon>Tracheophyta</taxon>
        <taxon>Spermatophyta</taxon>
        <taxon>Magnoliopsida</taxon>
        <taxon>eudicotyledons</taxon>
        <taxon>Gunneridae</taxon>
        <taxon>Pentapetalae</taxon>
        <taxon>asterids</taxon>
        <taxon>campanulids</taxon>
        <taxon>Asterales</taxon>
        <taxon>Asteraceae</taxon>
        <taxon>Asteroideae</taxon>
        <taxon>Heliantheae alliance</taxon>
        <taxon>Tageteae</taxon>
        <taxon>Tagetes</taxon>
    </lineage>
</organism>
<feature type="compositionally biased region" description="Polar residues" evidence="1">
    <location>
        <begin position="87"/>
        <end position="104"/>
    </location>
</feature>
<name>A0AAD8L923_TARER</name>
<sequence length="200" mass="23308">MLLRKTIHKTKRFFNRSIQSLKSFIFGGYKKLTKAPSLTVFSINNPSNPKMQHLDNFYKEFCEQWDTDDNNINQNIKVSEKHDIESNRSMINPQDQKSVASSSLEEQKDVGCSKNVSGVNQSNMMEQKMKELEMMDVKDEEHVLDIEEVLHYYSLLTSPIYQDLVDKFFTDMYSDFNLPQPPVRSNSLSRSKRRLGPLNV</sequence>
<evidence type="ECO:0000313" key="3">
    <source>
        <dbReference type="Proteomes" id="UP001229421"/>
    </source>
</evidence>
<keyword evidence="3" id="KW-1185">Reference proteome</keyword>
<dbReference type="AlphaFoldDB" id="A0AAD8L923"/>
<dbReference type="EMBL" id="JAUHHV010000002">
    <property type="protein sequence ID" value="KAK1434112.1"/>
    <property type="molecule type" value="Genomic_DNA"/>
</dbReference>
<comment type="caution">
    <text evidence="2">The sequence shown here is derived from an EMBL/GenBank/DDBJ whole genome shotgun (WGS) entry which is preliminary data.</text>
</comment>